<evidence type="ECO:0000256" key="4">
    <source>
        <dbReference type="ARBA" id="ARBA00023163"/>
    </source>
</evidence>
<evidence type="ECO:0000313" key="6">
    <source>
        <dbReference type="EMBL" id="MFC4818873.1"/>
    </source>
</evidence>
<dbReference type="SUPFAM" id="SSF88946">
    <property type="entry name" value="Sigma2 domain of RNA polymerase sigma factors"/>
    <property type="match status" value="1"/>
</dbReference>
<sequence>MKLSSEASTTTTSSAGDREVTRLIRAWQAGDAQAFDHLLPHVYAELRVMATRLLAGERASTLQPTELVHNVLLKVLGIDLLQVDDRAHFFHAFVRLMRHELVDRARAASADKRGAGWVRVDWADDQVPPLPDSIDAVRLGDALDDLEHVEPRLARIVELRYFVGLTVQEIATLLELDERTVYRDWAMARGWLREHLD</sequence>
<evidence type="ECO:0000259" key="5">
    <source>
        <dbReference type="Pfam" id="PF07638"/>
    </source>
</evidence>
<dbReference type="SUPFAM" id="SSF88659">
    <property type="entry name" value="Sigma3 and sigma4 domains of RNA polymerase sigma factors"/>
    <property type="match status" value="1"/>
</dbReference>
<dbReference type="NCBIfam" id="TIGR02999">
    <property type="entry name" value="Sig-70_X6"/>
    <property type="match status" value="1"/>
</dbReference>
<dbReference type="InterPro" id="IPR013324">
    <property type="entry name" value="RNA_pol_sigma_r3/r4-like"/>
</dbReference>
<reference evidence="7" key="1">
    <citation type="journal article" date="2019" name="Int. J. Syst. Evol. Microbiol.">
        <title>The Global Catalogue of Microorganisms (GCM) 10K type strain sequencing project: providing services to taxonomists for standard genome sequencing and annotation.</title>
        <authorList>
            <consortium name="The Broad Institute Genomics Platform"/>
            <consortium name="The Broad Institute Genome Sequencing Center for Infectious Disease"/>
            <person name="Wu L."/>
            <person name="Ma J."/>
        </authorList>
    </citation>
    <scope>NUCLEOTIDE SEQUENCE [LARGE SCALE GENOMIC DNA]</scope>
    <source>
        <strain evidence="7">CCUG 30340</strain>
    </source>
</reference>
<dbReference type="RefSeq" id="WP_380018608.1">
    <property type="nucleotide sequence ID" value="NZ_JBHSHD010000002.1"/>
</dbReference>
<feature type="domain" description="RNA polymerase sigma-70 ECF-like HTH" evidence="5">
    <location>
        <begin position="18"/>
        <end position="196"/>
    </location>
</feature>
<gene>
    <name evidence="6" type="ORF">ACFO6Q_00975</name>
</gene>
<dbReference type="InterPro" id="IPR053812">
    <property type="entry name" value="HTH_Sigma70_ECF-like"/>
</dbReference>
<dbReference type="InterPro" id="IPR036388">
    <property type="entry name" value="WH-like_DNA-bd_sf"/>
</dbReference>
<accession>A0ABV9QNK8</accession>
<evidence type="ECO:0000256" key="1">
    <source>
        <dbReference type="ARBA" id="ARBA00010641"/>
    </source>
</evidence>
<dbReference type="InterPro" id="IPR014284">
    <property type="entry name" value="RNA_pol_sigma-70_dom"/>
</dbReference>
<organism evidence="6 7">
    <name type="scientific">Dokdonella ginsengisoli</name>
    <dbReference type="NCBI Taxonomy" id="363846"/>
    <lineage>
        <taxon>Bacteria</taxon>
        <taxon>Pseudomonadati</taxon>
        <taxon>Pseudomonadota</taxon>
        <taxon>Gammaproteobacteria</taxon>
        <taxon>Lysobacterales</taxon>
        <taxon>Rhodanobacteraceae</taxon>
        <taxon>Dokdonella</taxon>
    </lineage>
</organism>
<dbReference type="NCBIfam" id="TIGR02937">
    <property type="entry name" value="sigma70-ECF"/>
    <property type="match status" value="1"/>
</dbReference>
<name>A0ABV9QNK8_9GAMM</name>
<keyword evidence="2" id="KW-0805">Transcription regulation</keyword>
<comment type="similarity">
    <text evidence="1">Belongs to the sigma-70 factor family. ECF subfamily.</text>
</comment>
<evidence type="ECO:0000313" key="7">
    <source>
        <dbReference type="Proteomes" id="UP001595886"/>
    </source>
</evidence>
<dbReference type="PANTHER" id="PTHR43133">
    <property type="entry name" value="RNA POLYMERASE ECF-TYPE SIGMA FACTO"/>
    <property type="match status" value="1"/>
</dbReference>
<dbReference type="Gene3D" id="1.10.10.10">
    <property type="entry name" value="Winged helix-like DNA-binding domain superfamily/Winged helix DNA-binding domain"/>
    <property type="match status" value="1"/>
</dbReference>
<keyword evidence="3" id="KW-0731">Sigma factor</keyword>
<proteinExistence type="inferred from homology"/>
<dbReference type="InterPro" id="IPR039425">
    <property type="entry name" value="RNA_pol_sigma-70-like"/>
</dbReference>
<keyword evidence="4" id="KW-0804">Transcription</keyword>
<dbReference type="Pfam" id="PF07638">
    <property type="entry name" value="Sigma70_ECF"/>
    <property type="match status" value="1"/>
</dbReference>
<keyword evidence="7" id="KW-1185">Reference proteome</keyword>
<dbReference type="InterPro" id="IPR013325">
    <property type="entry name" value="RNA_pol_sigma_r2"/>
</dbReference>
<evidence type="ECO:0000256" key="2">
    <source>
        <dbReference type="ARBA" id="ARBA00023015"/>
    </source>
</evidence>
<protein>
    <submittedName>
        <fullName evidence="6">ECF-type sigma factor</fullName>
    </submittedName>
</protein>
<dbReference type="PANTHER" id="PTHR43133:SF39">
    <property type="entry name" value="SIMILAR TO RNA POLYMERASE SIGMA-E FACTOR"/>
    <property type="match status" value="1"/>
</dbReference>
<dbReference type="EMBL" id="JBHSHD010000002">
    <property type="protein sequence ID" value="MFC4818873.1"/>
    <property type="molecule type" value="Genomic_DNA"/>
</dbReference>
<dbReference type="Gene3D" id="1.10.1740.10">
    <property type="match status" value="1"/>
</dbReference>
<dbReference type="Proteomes" id="UP001595886">
    <property type="component" value="Unassembled WGS sequence"/>
</dbReference>
<evidence type="ECO:0000256" key="3">
    <source>
        <dbReference type="ARBA" id="ARBA00023082"/>
    </source>
</evidence>
<dbReference type="InterPro" id="IPR011517">
    <property type="entry name" value="RNA_pol_sigma70_ECF-like"/>
</dbReference>
<comment type="caution">
    <text evidence="6">The sequence shown here is derived from an EMBL/GenBank/DDBJ whole genome shotgun (WGS) entry which is preliminary data.</text>
</comment>